<feature type="compositionally biased region" description="Low complexity" evidence="1">
    <location>
        <begin position="139"/>
        <end position="155"/>
    </location>
</feature>
<name>A0A9W9SWF5_9EURO</name>
<evidence type="ECO:0000313" key="4">
    <source>
        <dbReference type="Proteomes" id="UP001150942"/>
    </source>
</evidence>
<evidence type="ECO:0000313" key="3">
    <source>
        <dbReference type="EMBL" id="KAJ5201154.1"/>
    </source>
</evidence>
<feature type="region of interest" description="Disordered" evidence="1">
    <location>
        <begin position="175"/>
        <end position="202"/>
    </location>
</feature>
<gene>
    <name evidence="3" type="ORF">N7449_005957</name>
</gene>
<sequence length="401" mass="41570">MVKTTYALTLFAAVSLAAPVAQLNGRAEKQGSVEHKNLIEDIPIIGTVLAGKQDAKRDEAQPQHHNLIDELPVIGRILGNDQQNQRRDIGSDGISGLPLVGGLFGKHTHTGGENGMNKRRSFGQNYGQNAGQNAGQNEGQNYDQNHGQNHGQNAGQNGGKVWQRDLESSLSSIPVVGGLFGKNQDKPSHQQTETPAKHIDTRQAGHSEGVFGILQSLTSGGPVTKSHKRGEEFEQLEPMDDIIGRSVASSVEAESSAMPMRRDEPAALKANEGQQGNQKGAGNEEGKESESSGGLLGGLTGKNGLGALKGNARHGLGLIPMRREAKELEARQAPIQGSTLTGVLLEGGALGKVTNFLSGGAMPKPGSSSPSDMGDGSTSGPPDPASGAGPHSGPGLAAASE</sequence>
<feature type="compositionally biased region" description="Low complexity" evidence="1">
    <location>
        <begin position="363"/>
        <end position="401"/>
    </location>
</feature>
<proteinExistence type="predicted"/>
<feature type="compositionally biased region" description="Polar residues" evidence="1">
    <location>
        <begin position="122"/>
        <end position="138"/>
    </location>
</feature>
<dbReference type="OrthoDB" id="4366053at2759"/>
<dbReference type="AlphaFoldDB" id="A0A9W9SWF5"/>
<keyword evidence="4" id="KW-1185">Reference proteome</keyword>
<feature type="signal peptide" evidence="2">
    <location>
        <begin position="1"/>
        <end position="17"/>
    </location>
</feature>
<reference evidence="3" key="2">
    <citation type="journal article" date="2023" name="IMA Fungus">
        <title>Comparative genomic study of the Penicillium genus elucidates a diverse pangenome and 15 lateral gene transfer events.</title>
        <authorList>
            <person name="Petersen C."/>
            <person name="Sorensen T."/>
            <person name="Nielsen M.R."/>
            <person name="Sondergaard T.E."/>
            <person name="Sorensen J.L."/>
            <person name="Fitzpatrick D.A."/>
            <person name="Frisvad J.C."/>
            <person name="Nielsen K.L."/>
        </authorList>
    </citation>
    <scope>NUCLEOTIDE SEQUENCE</scope>
    <source>
        <strain evidence="3">IBT 20477</strain>
    </source>
</reference>
<feature type="region of interest" description="Disordered" evidence="1">
    <location>
        <begin position="106"/>
        <end position="159"/>
    </location>
</feature>
<feature type="region of interest" description="Disordered" evidence="1">
    <location>
        <begin position="268"/>
        <end position="298"/>
    </location>
</feature>
<feature type="region of interest" description="Disordered" evidence="1">
    <location>
        <begin position="356"/>
        <end position="401"/>
    </location>
</feature>
<evidence type="ECO:0000256" key="1">
    <source>
        <dbReference type="SAM" id="MobiDB-lite"/>
    </source>
</evidence>
<reference evidence="3" key="1">
    <citation type="submission" date="2022-11" db="EMBL/GenBank/DDBJ databases">
        <authorList>
            <person name="Petersen C."/>
        </authorList>
    </citation>
    <scope>NUCLEOTIDE SEQUENCE</scope>
    <source>
        <strain evidence="3">IBT 20477</strain>
    </source>
</reference>
<keyword evidence="2" id="KW-0732">Signal</keyword>
<organism evidence="3 4">
    <name type="scientific">Penicillium cf. viridicatum</name>
    <dbReference type="NCBI Taxonomy" id="2972119"/>
    <lineage>
        <taxon>Eukaryota</taxon>
        <taxon>Fungi</taxon>
        <taxon>Dikarya</taxon>
        <taxon>Ascomycota</taxon>
        <taxon>Pezizomycotina</taxon>
        <taxon>Eurotiomycetes</taxon>
        <taxon>Eurotiomycetidae</taxon>
        <taxon>Eurotiales</taxon>
        <taxon>Aspergillaceae</taxon>
        <taxon>Penicillium</taxon>
    </lineage>
</organism>
<dbReference type="EMBL" id="JAPQKQ010000004">
    <property type="protein sequence ID" value="KAJ5201154.1"/>
    <property type="molecule type" value="Genomic_DNA"/>
</dbReference>
<accession>A0A9W9SWF5</accession>
<dbReference type="Proteomes" id="UP001150942">
    <property type="component" value="Unassembled WGS sequence"/>
</dbReference>
<feature type="chain" id="PRO_5040810573" evidence="2">
    <location>
        <begin position="18"/>
        <end position="401"/>
    </location>
</feature>
<comment type="caution">
    <text evidence="3">The sequence shown here is derived from an EMBL/GenBank/DDBJ whole genome shotgun (WGS) entry which is preliminary data.</text>
</comment>
<protein>
    <submittedName>
        <fullName evidence="3">Uncharacterized protein</fullName>
    </submittedName>
</protein>
<evidence type="ECO:0000256" key="2">
    <source>
        <dbReference type="SAM" id="SignalP"/>
    </source>
</evidence>
<feature type="region of interest" description="Disordered" evidence="1">
    <location>
        <begin position="216"/>
        <end position="242"/>
    </location>
</feature>